<dbReference type="SUPFAM" id="SSF50044">
    <property type="entry name" value="SH3-domain"/>
    <property type="match status" value="1"/>
</dbReference>
<evidence type="ECO:0000256" key="4">
    <source>
        <dbReference type="SAM" id="Phobius"/>
    </source>
</evidence>
<dbReference type="OMA" id="YSAVEHE"/>
<feature type="domain" description="SH3" evidence="6">
    <location>
        <begin position="337"/>
        <end position="396"/>
    </location>
</feature>
<dbReference type="CDD" id="cd12087">
    <property type="entry name" value="TM_EGFR-like"/>
    <property type="match status" value="1"/>
</dbReference>
<evidence type="ECO:0000313" key="7">
    <source>
        <dbReference type="EMBL" id="KXS10942.1"/>
    </source>
</evidence>
<evidence type="ECO:0000313" key="8">
    <source>
        <dbReference type="Proteomes" id="UP000070544"/>
    </source>
</evidence>
<keyword evidence="8" id="KW-1185">Reference proteome</keyword>
<feature type="signal peptide" evidence="5">
    <location>
        <begin position="1"/>
        <end position="29"/>
    </location>
</feature>
<keyword evidence="4" id="KW-0812">Transmembrane</keyword>
<feature type="chain" id="PRO_5007295862" description="SH3 domain-containing protein" evidence="5">
    <location>
        <begin position="30"/>
        <end position="396"/>
    </location>
</feature>
<feature type="transmembrane region" description="Helical" evidence="4">
    <location>
        <begin position="125"/>
        <end position="148"/>
    </location>
</feature>
<dbReference type="EMBL" id="KQ965811">
    <property type="protein sequence ID" value="KXS10942.1"/>
    <property type="molecule type" value="Genomic_DNA"/>
</dbReference>
<evidence type="ECO:0000259" key="6">
    <source>
        <dbReference type="PROSITE" id="PS50002"/>
    </source>
</evidence>
<accession>A0A139A2F3</accession>
<dbReference type="PROSITE" id="PS50002">
    <property type="entry name" value="SH3"/>
    <property type="match status" value="1"/>
</dbReference>
<evidence type="ECO:0000256" key="5">
    <source>
        <dbReference type="SAM" id="SignalP"/>
    </source>
</evidence>
<dbReference type="STRING" id="1344416.A0A139A2F3"/>
<keyword evidence="4" id="KW-0472">Membrane</keyword>
<dbReference type="Gene3D" id="2.30.30.40">
    <property type="entry name" value="SH3 Domains"/>
    <property type="match status" value="1"/>
</dbReference>
<keyword evidence="4" id="KW-1133">Transmembrane helix</keyword>
<dbReference type="SMART" id="SM00326">
    <property type="entry name" value="SH3"/>
    <property type="match status" value="1"/>
</dbReference>
<sequence>MRSLSSRRGSRGLLLVTVVVLGLLGVVQAQVDTYNKCKCSASSPCYFGGVYQTAWCYVDESSCAAGIPFREQSTGRGWDLCPATVTSQPFSGATVSATSLSTSETSTPTSLSTAQKSSSGLSTTAIAGIAVGIVGGVALIAFAGFIVFKRRGGADRERAPDTPTPDALSTSNLHAGTTTPYPPPTSTPAPPRPETAWSHSSAVTAFGAFGANQAAVKAVRQSKLSQMWSRSNSEKSSSAASETPLVQSAAGVAAAAAIPDMSTASSSAHLVDTPASPYVPNTGTAIPPSSVWAPQSTATSLAPSSYLPPAPAPSITSSLPPSSILAAPPPPGAGTTGAAPALVAMEPYAPQYPGDLMLRTGDRVEVEHRFGDGWARGRNVETGEVGVFPEGFVGVV</sequence>
<evidence type="ECO:0000256" key="2">
    <source>
        <dbReference type="PROSITE-ProRule" id="PRU00192"/>
    </source>
</evidence>
<feature type="compositionally biased region" description="Pro residues" evidence="3">
    <location>
        <begin position="180"/>
        <end position="193"/>
    </location>
</feature>
<keyword evidence="5" id="KW-0732">Signal</keyword>
<keyword evidence="1 2" id="KW-0728">SH3 domain</keyword>
<gene>
    <name evidence="7" type="ORF">M427DRAFT_138728</name>
</gene>
<name>A0A139A2F3_GONPJ</name>
<dbReference type="InterPro" id="IPR001452">
    <property type="entry name" value="SH3_domain"/>
</dbReference>
<dbReference type="AlphaFoldDB" id="A0A139A2F3"/>
<organism evidence="7 8">
    <name type="scientific">Gonapodya prolifera (strain JEL478)</name>
    <name type="common">Monoblepharis prolifera</name>
    <dbReference type="NCBI Taxonomy" id="1344416"/>
    <lineage>
        <taxon>Eukaryota</taxon>
        <taxon>Fungi</taxon>
        <taxon>Fungi incertae sedis</taxon>
        <taxon>Chytridiomycota</taxon>
        <taxon>Chytridiomycota incertae sedis</taxon>
        <taxon>Monoblepharidomycetes</taxon>
        <taxon>Monoblepharidales</taxon>
        <taxon>Gonapodyaceae</taxon>
        <taxon>Gonapodya</taxon>
    </lineage>
</organism>
<protein>
    <recommendedName>
        <fullName evidence="6">SH3 domain-containing protein</fullName>
    </recommendedName>
</protein>
<feature type="region of interest" description="Disordered" evidence="3">
    <location>
        <begin position="153"/>
        <end position="199"/>
    </location>
</feature>
<dbReference type="Pfam" id="PF14604">
    <property type="entry name" value="SH3_9"/>
    <property type="match status" value="1"/>
</dbReference>
<reference evidence="7 8" key="1">
    <citation type="journal article" date="2015" name="Genome Biol. Evol.">
        <title>Phylogenomic analyses indicate that early fungi evolved digesting cell walls of algal ancestors of land plants.</title>
        <authorList>
            <person name="Chang Y."/>
            <person name="Wang S."/>
            <person name="Sekimoto S."/>
            <person name="Aerts A.L."/>
            <person name="Choi C."/>
            <person name="Clum A."/>
            <person name="LaButti K.M."/>
            <person name="Lindquist E.A."/>
            <person name="Yee Ngan C."/>
            <person name="Ohm R.A."/>
            <person name="Salamov A.A."/>
            <person name="Grigoriev I.V."/>
            <person name="Spatafora J.W."/>
            <person name="Berbee M.L."/>
        </authorList>
    </citation>
    <scope>NUCLEOTIDE SEQUENCE [LARGE SCALE GENOMIC DNA]</scope>
    <source>
        <strain evidence="7 8">JEL478</strain>
    </source>
</reference>
<proteinExistence type="predicted"/>
<feature type="compositionally biased region" description="Polar residues" evidence="3">
    <location>
        <begin position="167"/>
        <end position="176"/>
    </location>
</feature>
<evidence type="ECO:0000256" key="3">
    <source>
        <dbReference type="SAM" id="MobiDB-lite"/>
    </source>
</evidence>
<dbReference type="InterPro" id="IPR036028">
    <property type="entry name" value="SH3-like_dom_sf"/>
</dbReference>
<evidence type="ECO:0000256" key="1">
    <source>
        <dbReference type="ARBA" id="ARBA00022443"/>
    </source>
</evidence>
<dbReference type="Proteomes" id="UP000070544">
    <property type="component" value="Unassembled WGS sequence"/>
</dbReference>